<proteinExistence type="predicted"/>
<keyword evidence="5" id="KW-1185">Reference proteome</keyword>
<feature type="region of interest" description="Disordered" evidence="1">
    <location>
        <begin position="1"/>
        <end position="24"/>
    </location>
</feature>
<protein>
    <recommendedName>
        <fullName evidence="3">LytR/CpsA/Psr regulator C-terminal domain-containing protein</fullName>
    </recommendedName>
</protein>
<feature type="compositionally biased region" description="Basic and acidic residues" evidence="1">
    <location>
        <begin position="1"/>
        <end position="13"/>
    </location>
</feature>
<feature type="compositionally biased region" description="Low complexity" evidence="1">
    <location>
        <begin position="76"/>
        <end position="119"/>
    </location>
</feature>
<reference evidence="4 5" key="1">
    <citation type="submission" date="2023-07" db="EMBL/GenBank/DDBJ databases">
        <title>Sorghum-associated microbial communities from plants grown in Nebraska, USA.</title>
        <authorList>
            <person name="Schachtman D."/>
        </authorList>
    </citation>
    <scope>NUCLEOTIDE SEQUENCE [LARGE SCALE GENOMIC DNA]</scope>
    <source>
        <strain evidence="4 5">BE167</strain>
    </source>
</reference>
<evidence type="ECO:0000259" key="3">
    <source>
        <dbReference type="Pfam" id="PF13399"/>
    </source>
</evidence>
<sequence length="213" mass="20964">MTKYARDEFDRVPETSTRQGVHRAVAESRRGRRLGPILAVGAAALAVGLLAFLILPKLGFSSAGSTQAVSAEQGGSSAAASPAPTASAPASPASASPAASGTPSAAATPSVTPSATPTAAAAVDKTQPVAVFNSTATAGLANRVGGTVSTAGWTVGTLGNWGGAPQPRSVIFYAGAAQKANAEALGKLLGIPTMVDSAEFQLPLVVVLAPGFQ</sequence>
<keyword evidence="2" id="KW-0472">Membrane</keyword>
<name>A0ABU1UH64_9MICC</name>
<dbReference type="Proteomes" id="UP001252243">
    <property type="component" value="Unassembled WGS sequence"/>
</dbReference>
<keyword evidence="2" id="KW-0812">Transmembrane</keyword>
<gene>
    <name evidence="4" type="ORF">J2X01_003785</name>
</gene>
<feature type="transmembrane region" description="Helical" evidence="2">
    <location>
        <begin position="37"/>
        <end position="55"/>
    </location>
</feature>
<evidence type="ECO:0000256" key="1">
    <source>
        <dbReference type="SAM" id="MobiDB-lite"/>
    </source>
</evidence>
<evidence type="ECO:0000256" key="2">
    <source>
        <dbReference type="SAM" id="Phobius"/>
    </source>
</evidence>
<dbReference type="Gene3D" id="3.30.70.2390">
    <property type="match status" value="1"/>
</dbReference>
<dbReference type="EMBL" id="JAVDVQ010000023">
    <property type="protein sequence ID" value="MDR7084475.1"/>
    <property type="molecule type" value="Genomic_DNA"/>
</dbReference>
<organism evidence="4 5">
    <name type="scientific">Arthrobacter ginsengisoli</name>
    <dbReference type="NCBI Taxonomy" id="1356565"/>
    <lineage>
        <taxon>Bacteria</taxon>
        <taxon>Bacillati</taxon>
        <taxon>Actinomycetota</taxon>
        <taxon>Actinomycetes</taxon>
        <taxon>Micrococcales</taxon>
        <taxon>Micrococcaceae</taxon>
        <taxon>Arthrobacter</taxon>
    </lineage>
</organism>
<feature type="domain" description="LytR/CpsA/Psr regulator C-terminal" evidence="3">
    <location>
        <begin position="128"/>
        <end position="212"/>
    </location>
</feature>
<comment type="caution">
    <text evidence="4">The sequence shown here is derived from an EMBL/GenBank/DDBJ whole genome shotgun (WGS) entry which is preliminary data.</text>
</comment>
<evidence type="ECO:0000313" key="4">
    <source>
        <dbReference type="EMBL" id="MDR7084475.1"/>
    </source>
</evidence>
<dbReference type="InterPro" id="IPR027381">
    <property type="entry name" value="LytR/CpsA/Psr_C"/>
</dbReference>
<feature type="region of interest" description="Disordered" evidence="1">
    <location>
        <begin position="75"/>
        <end position="119"/>
    </location>
</feature>
<accession>A0ABU1UH64</accession>
<dbReference type="Pfam" id="PF13399">
    <property type="entry name" value="LytR_C"/>
    <property type="match status" value="1"/>
</dbReference>
<keyword evidence="2" id="KW-1133">Transmembrane helix</keyword>
<dbReference type="RefSeq" id="WP_310060913.1">
    <property type="nucleotide sequence ID" value="NZ_JAVDVQ010000023.1"/>
</dbReference>
<evidence type="ECO:0000313" key="5">
    <source>
        <dbReference type="Proteomes" id="UP001252243"/>
    </source>
</evidence>